<keyword evidence="6 9" id="KW-0822">Tryptophan biosynthesis</keyword>
<evidence type="ECO:0000313" key="11">
    <source>
        <dbReference type="EMBL" id="TSE36057.1"/>
    </source>
</evidence>
<comment type="similarity">
    <text evidence="9">Belongs to the TrpF family.</text>
</comment>
<dbReference type="InterPro" id="IPR044643">
    <property type="entry name" value="TrpF_fam"/>
</dbReference>
<comment type="catalytic activity">
    <reaction evidence="1 9">
        <text>N-(5-phospho-beta-D-ribosyl)anthranilate = 1-(2-carboxyphenylamino)-1-deoxy-D-ribulose 5-phosphate</text>
        <dbReference type="Rhea" id="RHEA:21540"/>
        <dbReference type="ChEBI" id="CHEBI:18277"/>
        <dbReference type="ChEBI" id="CHEBI:58613"/>
        <dbReference type="EC" id="5.3.1.24"/>
    </reaction>
</comment>
<dbReference type="InterPro" id="IPR011060">
    <property type="entry name" value="RibuloseP-bd_barrel"/>
</dbReference>
<dbReference type="UniPathway" id="UPA00035">
    <property type="reaction ID" value="UER00042"/>
</dbReference>
<dbReference type="HAMAP" id="MF_00135">
    <property type="entry name" value="PRAI"/>
    <property type="match status" value="1"/>
</dbReference>
<dbReference type="InterPro" id="IPR013785">
    <property type="entry name" value="Aldolase_TIM"/>
</dbReference>
<evidence type="ECO:0000259" key="10">
    <source>
        <dbReference type="Pfam" id="PF00697"/>
    </source>
</evidence>
<dbReference type="PANTHER" id="PTHR42894">
    <property type="entry name" value="N-(5'-PHOSPHORIBOSYL)ANTHRANILATE ISOMERASE"/>
    <property type="match status" value="1"/>
</dbReference>
<dbReference type="Proteomes" id="UP000318294">
    <property type="component" value="Unassembled WGS sequence"/>
</dbReference>
<comment type="pathway">
    <text evidence="2 9">Amino-acid biosynthesis; L-tryptophan biosynthesis; L-tryptophan from chorismate: step 3/5.</text>
</comment>
<organism evidence="11 12">
    <name type="scientific">Tepidimonas charontis</name>
    <dbReference type="NCBI Taxonomy" id="2267262"/>
    <lineage>
        <taxon>Bacteria</taxon>
        <taxon>Pseudomonadati</taxon>
        <taxon>Pseudomonadota</taxon>
        <taxon>Betaproteobacteria</taxon>
        <taxon>Burkholderiales</taxon>
        <taxon>Tepidimonas</taxon>
    </lineage>
</organism>
<dbReference type="GO" id="GO:0000162">
    <property type="term" value="P:L-tryptophan biosynthetic process"/>
    <property type="evidence" value="ECO:0007669"/>
    <property type="project" value="UniProtKB-UniRule"/>
</dbReference>
<dbReference type="OrthoDB" id="9796196at2"/>
<evidence type="ECO:0000256" key="8">
    <source>
        <dbReference type="ARBA" id="ARBA00023235"/>
    </source>
</evidence>
<dbReference type="InterPro" id="IPR001240">
    <property type="entry name" value="PRAI_dom"/>
</dbReference>
<name>A0A554XJP3_9BURK</name>
<dbReference type="CDD" id="cd00405">
    <property type="entry name" value="PRAI"/>
    <property type="match status" value="1"/>
</dbReference>
<evidence type="ECO:0000256" key="4">
    <source>
        <dbReference type="ARBA" id="ARBA00022272"/>
    </source>
</evidence>
<evidence type="ECO:0000313" key="12">
    <source>
        <dbReference type="Proteomes" id="UP000318294"/>
    </source>
</evidence>
<dbReference type="RefSeq" id="WP_144327430.1">
    <property type="nucleotide sequence ID" value="NZ_VJON01000003.1"/>
</dbReference>
<protein>
    <recommendedName>
        <fullName evidence="4 9">N-(5'-phosphoribosyl)anthranilate isomerase</fullName>
        <shortName evidence="9">PRAI</shortName>
        <ecNumber evidence="3 9">5.3.1.24</ecNumber>
    </recommendedName>
</protein>
<evidence type="ECO:0000256" key="3">
    <source>
        <dbReference type="ARBA" id="ARBA00012572"/>
    </source>
</evidence>
<accession>A0A554XJP3</accession>
<evidence type="ECO:0000256" key="6">
    <source>
        <dbReference type="ARBA" id="ARBA00022822"/>
    </source>
</evidence>
<sequence>MPPKRRTRIKICGLTREADVRAAAALDIDAVGFVLYPGSPRAVTPERAAALAALLPPFITPVLLFVNASAAEVAAGVTAVPHALLQFHGDETPAQCAALAGARAWLRAARVPLTPGATGFDLLEYAETFAAARALVVDAHVAGYGGGGQTFDWTAIPWSHPRLRAADRVVLSGGLTPENVTDGVRLVRPWAVDVSSGVEAAKGIKDAQRMAAFVAAVRRADAALPPSPAV</sequence>
<dbReference type="NCBIfam" id="NF002299">
    <property type="entry name" value="PRK01222.1-6"/>
    <property type="match status" value="1"/>
</dbReference>
<evidence type="ECO:0000256" key="2">
    <source>
        <dbReference type="ARBA" id="ARBA00004664"/>
    </source>
</evidence>
<dbReference type="GO" id="GO:0004640">
    <property type="term" value="F:phosphoribosylanthranilate isomerase activity"/>
    <property type="evidence" value="ECO:0007669"/>
    <property type="project" value="UniProtKB-UniRule"/>
</dbReference>
<keyword evidence="7 9" id="KW-0057">Aromatic amino acid biosynthesis</keyword>
<dbReference type="EC" id="5.3.1.24" evidence="3 9"/>
<comment type="caution">
    <text evidence="11">The sequence shown here is derived from an EMBL/GenBank/DDBJ whole genome shotgun (WGS) entry which is preliminary data.</text>
</comment>
<evidence type="ECO:0000256" key="1">
    <source>
        <dbReference type="ARBA" id="ARBA00001164"/>
    </source>
</evidence>
<dbReference type="EMBL" id="VJON01000003">
    <property type="protein sequence ID" value="TSE36057.1"/>
    <property type="molecule type" value="Genomic_DNA"/>
</dbReference>
<dbReference type="Gene3D" id="3.20.20.70">
    <property type="entry name" value="Aldolase class I"/>
    <property type="match status" value="1"/>
</dbReference>
<keyword evidence="12" id="KW-1185">Reference proteome</keyword>
<keyword evidence="5 9" id="KW-0028">Amino-acid biosynthesis</keyword>
<dbReference type="AlphaFoldDB" id="A0A554XJP3"/>
<evidence type="ECO:0000256" key="9">
    <source>
        <dbReference type="HAMAP-Rule" id="MF_00135"/>
    </source>
</evidence>
<feature type="domain" description="N-(5'phosphoribosyl) anthranilate isomerase (PRAI)" evidence="10">
    <location>
        <begin position="9"/>
        <end position="215"/>
    </location>
</feature>
<proteinExistence type="inferred from homology"/>
<reference evidence="11 12" key="1">
    <citation type="submission" date="2019-07" db="EMBL/GenBank/DDBJ databases">
        <title>Tepidimonas charontis SPSP-6 draft genome.</title>
        <authorList>
            <person name="Da Costa M.S."/>
            <person name="Froufe H.J.C."/>
            <person name="Egas C."/>
            <person name="Albuquerque L."/>
        </authorList>
    </citation>
    <scope>NUCLEOTIDE SEQUENCE [LARGE SCALE GENOMIC DNA]</scope>
    <source>
        <strain evidence="11 12">SPSP-6</strain>
    </source>
</reference>
<dbReference type="Pfam" id="PF00697">
    <property type="entry name" value="PRAI"/>
    <property type="match status" value="1"/>
</dbReference>
<gene>
    <name evidence="9 11" type="primary">trpF</name>
    <name evidence="11" type="ORF">Tchar_00414</name>
</gene>
<dbReference type="PANTHER" id="PTHR42894:SF1">
    <property type="entry name" value="N-(5'-PHOSPHORIBOSYL)ANTHRANILATE ISOMERASE"/>
    <property type="match status" value="1"/>
</dbReference>
<evidence type="ECO:0000256" key="5">
    <source>
        <dbReference type="ARBA" id="ARBA00022605"/>
    </source>
</evidence>
<keyword evidence="8 9" id="KW-0413">Isomerase</keyword>
<dbReference type="SUPFAM" id="SSF51366">
    <property type="entry name" value="Ribulose-phoshate binding barrel"/>
    <property type="match status" value="1"/>
</dbReference>
<evidence type="ECO:0000256" key="7">
    <source>
        <dbReference type="ARBA" id="ARBA00023141"/>
    </source>
</evidence>